<dbReference type="EMBL" id="RSAS01000957">
    <property type="protein sequence ID" value="RRR65408.1"/>
    <property type="molecule type" value="Genomic_DNA"/>
</dbReference>
<dbReference type="Proteomes" id="UP000280307">
    <property type="component" value="Unassembled WGS sequence"/>
</dbReference>
<name>A0A426TQB2_9CHLR</name>
<protein>
    <submittedName>
        <fullName evidence="2">Rhodanese-like domain-containing protein</fullName>
    </submittedName>
</protein>
<dbReference type="SMART" id="SM00450">
    <property type="entry name" value="RHOD"/>
    <property type="match status" value="1"/>
</dbReference>
<comment type="caution">
    <text evidence="2">The sequence shown here is derived from an EMBL/GenBank/DDBJ whole genome shotgun (WGS) entry which is preliminary data.</text>
</comment>
<dbReference type="SUPFAM" id="SSF52821">
    <property type="entry name" value="Rhodanese/Cell cycle control phosphatase"/>
    <property type="match status" value="1"/>
</dbReference>
<reference evidence="2 3" key="1">
    <citation type="submission" date="2018-12" db="EMBL/GenBank/DDBJ databases">
        <title>Genome Sequence of Candidatus Viridilinea halotolerans isolated from saline sulfide-rich spring.</title>
        <authorList>
            <person name="Grouzdev D.S."/>
            <person name="Burganskaya E.I."/>
            <person name="Krutkina M.S."/>
            <person name="Sukhacheva M.V."/>
            <person name="Gorlenko V.M."/>
        </authorList>
    </citation>
    <scope>NUCLEOTIDE SEQUENCE [LARGE SCALE GENOMIC DNA]</scope>
    <source>
        <strain evidence="2">Chok-6</strain>
    </source>
</reference>
<dbReference type="AlphaFoldDB" id="A0A426TQB2"/>
<accession>A0A426TQB2</accession>
<dbReference type="Gene3D" id="3.40.250.10">
    <property type="entry name" value="Rhodanese-like domain"/>
    <property type="match status" value="1"/>
</dbReference>
<dbReference type="Pfam" id="PF00581">
    <property type="entry name" value="Rhodanese"/>
    <property type="match status" value="1"/>
</dbReference>
<organism evidence="2 3">
    <name type="scientific">Candidatus Viridilinea halotolerans</name>
    <dbReference type="NCBI Taxonomy" id="2491704"/>
    <lineage>
        <taxon>Bacteria</taxon>
        <taxon>Bacillati</taxon>
        <taxon>Chloroflexota</taxon>
        <taxon>Chloroflexia</taxon>
        <taxon>Chloroflexales</taxon>
        <taxon>Chloroflexineae</taxon>
        <taxon>Oscillochloridaceae</taxon>
        <taxon>Candidatus Viridilinea</taxon>
    </lineage>
</organism>
<dbReference type="InterPro" id="IPR001763">
    <property type="entry name" value="Rhodanese-like_dom"/>
</dbReference>
<dbReference type="PANTHER" id="PTHR43031">
    <property type="entry name" value="FAD-DEPENDENT OXIDOREDUCTASE"/>
    <property type="match status" value="1"/>
</dbReference>
<evidence type="ECO:0000313" key="2">
    <source>
        <dbReference type="EMBL" id="RRR65408.1"/>
    </source>
</evidence>
<proteinExistence type="predicted"/>
<evidence type="ECO:0000313" key="3">
    <source>
        <dbReference type="Proteomes" id="UP000280307"/>
    </source>
</evidence>
<gene>
    <name evidence="2" type="ORF">EI684_23210</name>
</gene>
<dbReference type="PANTHER" id="PTHR43031:SF1">
    <property type="entry name" value="PYRIDINE NUCLEOTIDE-DISULPHIDE OXIDOREDUCTASE"/>
    <property type="match status" value="1"/>
</dbReference>
<dbReference type="CDD" id="cd00158">
    <property type="entry name" value="RHOD"/>
    <property type="match status" value="1"/>
</dbReference>
<sequence>MLRNLFGARTPAAGTKNMNVSELKQRLDAGERFYLLDVRSAEEYSGDGRIAGAHLLPLPMLAMRQSELPRDIPIVCVCRSGNRSGVAAEQLARQGFSEVINLTGGMIAWARAGLPMKRG</sequence>
<feature type="domain" description="Rhodanese" evidence="1">
    <location>
        <begin position="29"/>
        <end position="118"/>
    </location>
</feature>
<dbReference type="InterPro" id="IPR050229">
    <property type="entry name" value="GlpE_sulfurtransferase"/>
</dbReference>
<dbReference type="PROSITE" id="PS50206">
    <property type="entry name" value="RHODANESE_3"/>
    <property type="match status" value="1"/>
</dbReference>
<dbReference type="InterPro" id="IPR036873">
    <property type="entry name" value="Rhodanese-like_dom_sf"/>
</dbReference>
<evidence type="ECO:0000259" key="1">
    <source>
        <dbReference type="PROSITE" id="PS50206"/>
    </source>
</evidence>